<evidence type="ECO:0000259" key="11">
    <source>
        <dbReference type="PROSITE" id="PS50862"/>
    </source>
</evidence>
<dbReference type="PROSITE" id="PS50862">
    <property type="entry name" value="AA_TRNA_LIGASE_II"/>
    <property type="match status" value="1"/>
</dbReference>
<evidence type="ECO:0000256" key="1">
    <source>
        <dbReference type="ARBA" id="ARBA00004496"/>
    </source>
</evidence>
<proteinExistence type="inferred from homology"/>
<dbReference type="PANTHER" id="PTHR43707:SF6">
    <property type="entry name" value="ATP PHOSPHORIBOSYLTRANSFERASE REGULATORY SUBUNIT"/>
    <property type="match status" value="1"/>
</dbReference>
<name>W0EA58_9FIRM</name>
<keyword evidence="12" id="KW-0808">Transferase</keyword>
<evidence type="ECO:0000313" key="13">
    <source>
        <dbReference type="Proteomes" id="UP000010847"/>
    </source>
</evidence>
<evidence type="ECO:0000256" key="6">
    <source>
        <dbReference type="ARBA" id="ARBA00022605"/>
    </source>
</evidence>
<evidence type="ECO:0000256" key="4">
    <source>
        <dbReference type="ARBA" id="ARBA00020397"/>
    </source>
</evidence>
<dbReference type="OrthoDB" id="9800814at2"/>
<dbReference type="EMBL" id="CP007032">
    <property type="protein sequence ID" value="AHF06413.1"/>
    <property type="molecule type" value="Genomic_DNA"/>
</dbReference>
<evidence type="ECO:0000256" key="7">
    <source>
        <dbReference type="ARBA" id="ARBA00023102"/>
    </source>
</evidence>
<organism evidence="12 13">
    <name type="scientific">Desulfitobacterium metallireducens DSM 15288</name>
    <dbReference type="NCBI Taxonomy" id="871968"/>
    <lineage>
        <taxon>Bacteria</taxon>
        <taxon>Bacillati</taxon>
        <taxon>Bacillota</taxon>
        <taxon>Clostridia</taxon>
        <taxon>Eubacteriales</taxon>
        <taxon>Desulfitobacteriaceae</taxon>
        <taxon>Desulfitobacterium</taxon>
    </lineage>
</organism>
<gene>
    <name evidence="9" type="primary">hisZ</name>
    <name evidence="12" type="ORF">DESME_04575</name>
</gene>
<keyword evidence="13" id="KW-1185">Reference proteome</keyword>
<feature type="binding site" evidence="10">
    <location>
        <position position="111"/>
    </location>
    <ligand>
        <name>L-histidine</name>
        <dbReference type="ChEBI" id="CHEBI:57595"/>
    </ligand>
</feature>
<comment type="subunit">
    <text evidence="9">Heteromultimer composed of HisG and HisZ subunits.</text>
</comment>
<feature type="binding site" evidence="10">
    <location>
        <position position="122"/>
    </location>
    <ligand>
        <name>L-histidine</name>
        <dbReference type="ChEBI" id="CHEBI:57595"/>
    </ligand>
</feature>
<keyword evidence="7 9" id="KW-0368">Histidine biosynthesis</keyword>
<dbReference type="GO" id="GO:0005737">
    <property type="term" value="C:cytoplasm"/>
    <property type="evidence" value="ECO:0007669"/>
    <property type="project" value="UniProtKB-SubCell"/>
</dbReference>
<dbReference type="GO" id="GO:0004821">
    <property type="term" value="F:histidine-tRNA ligase activity"/>
    <property type="evidence" value="ECO:0007669"/>
    <property type="project" value="TreeGrafter"/>
</dbReference>
<dbReference type="RefSeq" id="WP_006715072.1">
    <property type="nucleotide sequence ID" value="NZ_CP007032.1"/>
</dbReference>
<dbReference type="InterPro" id="IPR045864">
    <property type="entry name" value="aa-tRNA-synth_II/BPL/LPL"/>
</dbReference>
<dbReference type="KEGG" id="dmt:DESME_04575"/>
<dbReference type="GO" id="GO:0006427">
    <property type="term" value="P:histidyl-tRNA aminoacylation"/>
    <property type="evidence" value="ECO:0007669"/>
    <property type="project" value="TreeGrafter"/>
</dbReference>
<dbReference type="InterPro" id="IPR006195">
    <property type="entry name" value="aa-tRNA-synth_II"/>
</dbReference>
<feature type="binding site" evidence="10">
    <location>
        <begin position="271"/>
        <end position="272"/>
    </location>
    <ligand>
        <name>L-histidine</name>
        <dbReference type="ChEBI" id="CHEBI:57595"/>
    </ligand>
</feature>
<evidence type="ECO:0000256" key="9">
    <source>
        <dbReference type="HAMAP-Rule" id="MF_00125"/>
    </source>
</evidence>
<comment type="similarity">
    <text evidence="3 9">Belongs to the class-II aminoacyl-tRNA synthetase family. HisZ subfamily.</text>
</comment>
<dbReference type="InterPro" id="IPR041715">
    <property type="entry name" value="HisRS-like_core"/>
</dbReference>
<keyword evidence="12" id="KW-0328">Glycosyltransferase</keyword>
<dbReference type="PANTHER" id="PTHR43707">
    <property type="entry name" value="HISTIDYL-TRNA SYNTHETASE"/>
    <property type="match status" value="1"/>
</dbReference>
<comment type="function">
    <text evidence="8 9">Required for the first step of histidine biosynthesis. May allow the feedback regulation of ATP phosphoribosyltransferase activity by histidine.</text>
</comment>
<protein>
    <recommendedName>
        <fullName evidence="4 9">ATP phosphoribosyltransferase regulatory subunit</fullName>
    </recommendedName>
</protein>
<keyword evidence="6 9" id="KW-0028">Amino-acid biosynthesis</keyword>
<dbReference type="Gene3D" id="3.30.930.10">
    <property type="entry name" value="Bira Bifunctional Protein, Domain 2"/>
    <property type="match status" value="1"/>
</dbReference>
<comment type="subcellular location">
    <subcellularLocation>
        <location evidence="1 9">Cytoplasm</location>
    </subcellularLocation>
</comment>
<dbReference type="GO" id="GO:0140096">
    <property type="term" value="F:catalytic activity, acting on a protein"/>
    <property type="evidence" value="ECO:0007669"/>
    <property type="project" value="UniProtKB-ARBA"/>
</dbReference>
<feature type="domain" description="Aminoacyl-transfer RNA synthetases class-II family profile" evidence="11">
    <location>
        <begin position="1"/>
        <end position="316"/>
    </location>
</feature>
<dbReference type="eggNOG" id="COG3705">
    <property type="taxonomic scope" value="Bacteria"/>
</dbReference>
<feature type="binding site" evidence="10">
    <location>
        <position position="267"/>
    </location>
    <ligand>
        <name>L-histidine</name>
        <dbReference type="ChEBI" id="CHEBI:57595"/>
    </ligand>
</feature>
<feature type="binding site" evidence="10">
    <location>
        <position position="126"/>
    </location>
    <ligand>
        <name>L-histidine</name>
        <dbReference type="ChEBI" id="CHEBI:57595"/>
    </ligand>
</feature>
<dbReference type="STRING" id="871968.DESME_04575"/>
<dbReference type="Pfam" id="PF13393">
    <property type="entry name" value="tRNA-synt_His"/>
    <property type="match status" value="1"/>
</dbReference>
<evidence type="ECO:0000256" key="8">
    <source>
        <dbReference type="ARBA" id="ARBA00025246"/>
    </source>
</evidence>
<dbReference type="HOGENOM" id="CLU_025113_0_2_9"/>
<evidence type="ECO:0000256" key="5">
    <source>
        <dbReference type="ARBA" id="ARBA00022490"/>
    </source>
</evidence>
<dbReference type="InterPro" id="IPR004516">
    <property type="entry name" value="HisRS/HisZ"/>
</dbReference>
<dbReference type="GO" id="GO:0016757">
    <property type="term" value="F:glycosyltransferase activity"/>
    <property type="evidence" value="ECO:0007669"/>
    <property type="project" value="UniProtKB-KW"/>
</dbReference>
<dbReference type="Proteomes" id="UP000010847">
    <property type="component" value="Chromosome"/>
</dbReference>
<dbReference type="HAMAP" id="MF_00125">
    <property type="entry name" value="HisZ"/>
    <property type="match status" value="1"/>
</dbReference>
<dbReference type="SUPFAM" id="SSF55681">
    <property type="entry name" value="Class II aaRS and biotin synthetases"/>
    <property type="match status" value="1"/>
</dbReference>
<accession>W0EA58</accession>
<dbReference type="UniPathway" id="UPA00031">
    <property type="reaction ID" value="UER00006"/>
</dbReference>
<dbReference type="PIRSF" id="PIRSF001549">
    <property type="entry name" value="His-tRNA_synth"/>
    <property type="match status" value="1"/>
</dbReference>
<evidence type="ECO:0000313" key="12">
    <source>
        <dbReference type="EMBL" id="AHF06413.1"/>
    </source>
</evidence>
<reference evidence="12 13" key="1">
    <citation type="submission" date="2013-12" db="EMBL/GenBank/DDBJ databases">
        <authorList>
            <consortium name="DOE Joint Genome Institute"/>
            <person name="Smidt H."/>
            <person name="Huntemann M."/>
            <person name="Han J."/>
            <person name="Chen A."/>
            <person name="Kyrpides N."/>
            <person name="Mavromatis K."/>
            <person name="Markowitz V."/>
            <person name="Palaniappan K."/>
            <person name="Ivanova N."/>
            <person name="Schaumberg A."/>
            <person name="Pati A."/>
            <person name="Liolios K."/>
            <person name="Nordberg H.P."/>
            <person name="Cantor M.N."/>
            <person name="Hua S.X."/>
            <person name="Woyke T."/>
        </authorList>
    </citation>
    <scope>NUCLEOTIDE SEQUENCE [LARGE SCALE GENOMIC DNA]</scope>
    <source>
        <strain evidence="13">DSM 15288</strain>
    </source>
</reference>
<dbReference type="InterPro" id="IPR004517">
    <property type="entry name" value="HisZ"/>
</dbReference>
<dbReference type="NCBIfam" id="TIGR00443">
    <property type="entry name" value="hisZ_biosyn_reg"/>
    <property type="match status" value="1"/>
</dbReference>
<comment type="pathway">
    <text evidence="2 9">Amino-acid biosynthesis; L-histidine biosynthesis; L-histidine from 5-phospho-alpha-D-ribose 1-diphosphate: step 1/9.</text>
</comment>
<dbReference type="GO" id="GO:0000105">
    <property type="term" value="P:L-histidine biosynthetic process"/>
    <property type="evidence" value="ECO:0007669"/>
    <property type="project" value="UniProtKB-UniRule"/>
</dbReference>
<sequence length="383" mass="43241">MNRSSLGLRIPTGMRDLLPEEMAVQDQLEGEIVSLFKLWAYQKVATPSLEYGACLQPDEEKEDLFYKFFDRQGHVLVLRPELTTPIARMVSSRLKGSELPLRLCYSSDVYRTESNRHQEFRQAGVELIGSGDPLADAEVIALAIESLRKFGLKDFQFNLGHMGIFSGIMDELKIDTEFRLKYEERLAHKDLVGIERIVEKSKFSDSAKRILLRIPHFHGQAEMLEEVLDWSQSLSLQEAVASLRKVYEYLKDFNVQEYVALDLGILRGFSYYTGVIFEGYVRDIGYPIVEGGRYDALYGEFGYALPATGFAMNLGALAERMSPQTKPCPEVLVYGEDVSQVIQAVQKLRGKGVQAEMGIANLSAAEVEMIAKRKGIAQVKRIE</sequence>
<evidence type="ECO:0000256" key="3">
    <source>
        <dbReference type="ARBA" id="ARBA00005539"/>
    </source>
</evidence>
<comment type="miscellaneous">
    <text evidence="9">This function is generally fulfilled by the C-terminal part of HisG, which is missing in some bacteria such as this one.</text>
</comment>
<keyword evidence="5 9" id="KW-0963">Cytoplasm</keyword>
<evidence type="ECO:0000256" key="2">
    <source>
        <dbReference type="ARBA" id="ARBA00004667"/>
    </source>
</evidence>
<feature type="binding site" evidence="10">
    <location>
        <begin position="81"/>
        <end position="83"/>
    </location>
    <ligand>
        <name>L-histidine</name>
        <dbReference type="ChEBI" id="CHEBI:57595"/>
    </ligand>
</feature>
<dbReference type="AlphaFoldDB" id="W0EA58"/>
<evidence type="ECO:0000256" key="10">
    <source>
        <dbReference type="PIRSR" id="PIRSR001549-1"/>
    </source>
</evidence>
<dbReference type="CDD" id="cd00773">
    <property type="entry name" value="HisRS-like_core"/>
    <property type="match status" value="1"/>
</dbReference>